<keyword evidence="2" id="KW-0472">Membrane</keyword>
<feature type="region of interest" description="Disordered" evidence="1">
    <location>
        <begin position="148"/>
        <end position="183"/>
    </location>
</feature>
<evidence type="ECO:0000256" key="1">
    <source>
        <dbReference type="SAM" id="MobiDB-lite"/>
    </source>
</evidence>
<dbReference type="RefSeq" id="WP_353865170.1">
    <property type="nucleotide sequence ID" value="NZ_CP088295.1"/>
</dbReference>
<reference evidence="4" key="1">
    <citation type="submission" date="2021-11" db="EMBL/GenBank/DDBJ databases">
        <title>Cultivation dependent microbiological survey of springs from the worlds oldest radium mine currently devoted to the extraction of radon-saturated water.</title>
        <authorList>
            <person name="Kapinusova G."/>
            <person name="Smrhova T."/>
            <person name="Strejcek M."/>
            <person name="Suman J."/>
            <person name="Jani K."/>
            <person name="Pajer P."/>
            <person name="Uhlik O."/>
        </authorList>
    </citation>
    <scope>NUCLEOTIDE SEQUENCE [LARGE SCALE GENOMIC DNA]</scope>
    <source>
        <strain evidence="4">J379</strain>
    </source>
</reference>
<name>A0ABY5PJF4_9ACTN</name>
<evidence type="ECO:0000313" key="4">
    <source>
        <dbReference type="Proteomes" id="UP001058860"/>
    </source>
</evidence>
<dbReference type="EMBL" id="CP088295">
    <property type="protein sequence ID" value="UUY04692.1"/>
    <property type="molecule type" value="Genomic_DNA"/>
</dbReference>
<keyword evidence="2" id="KW-0812">Transmembrane</keyword>
<evidence type="ECO:0000313" key="3">
    <source>
        <dbReference type="EMBL" id="UUY04692.1"/>
    </source>
</evidence>
<feature type="transmembrane region" description="Helical" evidence="2">
    <location>
        <begin position="6"/>
        <end position="28"/>
    </location>
</feature>
<protein>
    <submittedName>
        <fullName evidence="3">DUF4446 family protein</fullName>
    </submittedName>
</protein>
<dbReference type="Pfam" id="PF14584">
    <property type="entry name" value="DUF4446"/>
    <property type="match status" value="1"/>
</dbReference>
<organism evidence="3 4">
    <name type="scientific">Svornostia abyssi</name>
    <dbReference type="NCBI Taxonomy" id="2898438"/>
    <lineage>
        <taxon>Bacteria</taxon>
        <taxon>Bacillati</taxon>
        <taxon>Actinomycetota</taxon>
        <taxon>Thermoleophilia</taxon>
        <taxon>Solirubrobacterales</taxon>
        <taxon>Baekduiaceae</taxon>
        <taxon>Svornostia</taxon>
    </lineage>
</organism>
<accession>A0ABY5PJF4</accession>
<sequence length="183" mass="19800">MDDLTSTAGAVAVAAAVVALIALVLALVQWRALRRVRQAQTQVLGDYGTQDLISHAAHLHHEFEALHAFITDAAARLDRRLDVAEERLDGAVTRVGLLRYDAYNEMSGRQSTSIALLDDRQCGVVLSSIHHRDQARLYAKQVVSGQGELQLSPEEEEAIRLARSSTPQPAPEPAPPGEDPAAP</sequence>
<proteinExistence type="predicted"/>
<keyword evidence="4" id="KW-1185">Reference proteome</keyword>
<evidence type="ECO:0000256" key="2">
    <source>
        <dbReference type="SAM" id="Phobius"/>
    </source>
</evidence>
<keyword evidence="2" id="KW-1133">Transmembrane helix</keyword>
<dbReference type="InterPro" id="IPR027981">
    <property type="entry name" value="DUF4446"/>
</dbReference>
<gene>
    <name evidence="3" type="ORF">LRS13_03950</name>
</gene>
<dbReference type="Proteomes" id="UP001058860">
    <property type="component" value="Chromosome"/>
</dbReference>
<feature type="compositionally biased region" description="Pro residues" evidence="1">
    <location>
        <begin position="168"/>
        <end position="183"/>
    </location>
</feature>